<evidence type="ECO:0000259" key="6">
    <source>
        <dbReference type="Pfam" id="PF01368"/>
    </source>
</evidence>
<dbReference type="InterPro" id="IPR041122">
    <property type="entry name" value="RecJ_OB"/>
</dbReference>
<keyword evidence="5 10" id="KW-0269">Exonuclease</keyword>
<dbReference type="Gene3D" id="3.10.310.30">
    <property type="match status" value="1"/>
</dbReference>
<dbReference type="GO" id="GO:0006281">
    <property type="term" value="P:DNA repair"/>
    <property type="evidence" value="ECO:0007669"/>
    <property type="project" value="InterPro"/>
</dbReference>
<dbReference type="Pfam" id="PF17768">
    <property type="entry name" value="RecJ_OB"/>
    <property type="match status" value="1"/>
</dbReference>
<dbReference type="PANTHER" id="PTHR30255:SF2">
    <property type="entry name" value="SINGLE-STRANDED-DNA-SPECIFIC EXONUCLEASE RECJ"/>
    <property type="match status" value="1"/>
</dbReference>
<dbReference type="AlphaFoldDB" id="A0A1M4TEY5"/>
<dbReference type="SUPFAM" id="SSF64182">
    <property type="entry name" value="DHH phosphoesterases"/>
    <property type="match status" value="1"/>
</dbReference>
<protein>
    <recommendedName>
        <fullName evidence="2">Single-stranded-DNA-specific exonuclease RecJ</fullName>
    </recommendedName>
</protein>
<keyword evidence="11" id="KW-1185">Reference proteome</keyword>
<dbReference type="InterPro" id="IPR004610">
    <property type="entry name" value="RecJ"/>
</dbReference>
<evidence type="ECO:0000256" key="2">
    <source>
        <dbReference type="ARBA" id="ARBA00019841"/>
    </source>
</evidence>
<evidence type="ECO:0000256" key="4">
    <source>
        <dbReference type="ARBA" id="ARBA00022801"/>
    </source>
</evidence>
<feature type="domain" description="Single-stranded-DNA-specific exonuclease RecJ C-terminal" evidence="8">
    <location>
        <begin position="565"/>
        <end position="760"/>
    </location>
</feature>
<name>A0A1M4TEY5_9LACT</name>
<feature type="domain" description="DHHA1" evidence="7">
    <location>
        <begin position="345"/>
        <end position="440"/>
    </location>
</feature>
<dbReference type="InterPro" id="IPR003156">
    <property type="entry name" value="DHHA1_dom"/>
</dbReference>
<evidence type="ECO:0000259" key="9">
    <source>
        <dbReference type="Pfam" id="PF17768"/>
    </source>
</evidence>
<proteinExistence type="inferred from homology"/>
<dbReference type="InterPro" id="IPR051673">
    <property type="entry name" value="SSDNA_exonuclease_RecJ"/>
</dbReference>
<dbReference type="PANTHER" id="PTHR30255">
    <property type="entry name" value="SINGLE-STRANDED-DNA-SPECIFIC EXONUCLEASE RECJ"/>
    <property type="match status" value="1"/>
</dbReference>
<dbReference type="GO" id="GO:0008409">
    <property type="term" value="F:5'-3' exonuclease activity"/>
    <property type="evidence" value="ECO:0007669"/>
    <property type="project" value="InterPro"/>
</dbReference>
<comment type="similarity">
    <text evidence="1">Belongs to the RecJ family.</text>
</comment>
<dbReference type="InterPro" id="IPR038763">
    <property type="entry name" value="DHH_sf"/>
</dbReference>
<dbReference type="RefSeq" id="WP_073295735.1">
    <property type="nucleotide sequence ID" value="NZ_FQUF01000005.1"/>
</dbReference>
<feature type="domain" description="RecJ OB" evidence="9">
    <location>
        <begin position="451"/>
        <end position="556"/>
    </location>
</feature>
<keyword evidence="3" id="KW-0540">Nuclease</keyword>
<evidence type="ECO:0000313" key="10">
    <source>
        <dbReference type="EMBL" id="SHE42945.1"/>
    </source>
</evidence>
<accession>A0A1M4TEY5</accession>
<reference evidence="10 11" key="1">
    <citation type="submission" date="2016-11" db="EMBL/GenBank/DDBJ databases">
        <authorList>
            <person name="Jaros S."/>
            <person name="Januszkiewicz K."/>
            <person name="Wedrychowicz H."/>
        </authorList>
    </citation>
    <scope>NUCLEOTIDE SEQUENCE [LARGE SCALE GENOMIC DNA]</scope>
    <source>
        <strain evidence="10 11">DSM 15692</strain>
    </source>
</reference>
<dbReference type="GO" id="GO:0006310">
    <property type="term" value="P:DNA recombination"/>
    <property type="evidence" value="ECO:0007669"/>
    <property type="project" value="InterPro"/>
</dbReference>
<dbReference type="Proteomes" id="UP000184128">
    <property type="component" value="Unassembled WGS sequence"/>
</dbReference>
<dbReference type="OrthoDB" id="9809852at2"/>
<feature type="domain" description="DDH" evidence="6">
    <location>
        <begin position="84"/>
        <end position="228"/>
    </location>
</feature>
<evidence type="ECO:0000259" key="7">
    <source>
        <dbReference type="Pfam" id="PF02272"/>
    </source>
</evidence>
<dbReference type="Pfam" id="PF10141">
    <property type="entry name" value="ssDNA-exonuc_C"/>
    <property type="match status" value="1"/>
</dbReference>
<evidence type="ECO:0000256" key="5">
    <source>
        <dbReference type="ARBA" id="ARBA00022839"/>
    </source>
</evidence>
<dbReference type="Gene3D" id="3.90.1640.30">
    <property type="match status" value="1"/>
</dbReference>
<dbReference type="Pfam" id="PF02272">
    <property type="entry name" value="DHHA1"/>
    <property type="match status" value="1"/>
</dbReference>
<dbReference type="NCBIfam" id="TIGR00644">
    <property type="entry name" value="recJ"/>
    <property type="match status" value="1"/>
</dbReference>
<keyword evidence="4" id="KW-0378">Hydrolase</keyword>
<evidence type="ECO:0000256" key="3">
    <source>
        <dbReference type="ARBA" id="ARBA00022722"/>
    </source>
</evidence>
<evidence type="ECO:0000313" key="11">
    <source>
        <dbReference type="Proteomes" id="UP000184128"/>
    </source>
</evidence>
<organism evidence="10 11">
    <name type="scientific">Atopostipes suicloacalis DSM 15692</name>
    <dbReference type="NCBI Taxonomy" id="1121025"/>
    <lineage>
        <taxon>Bacteria</taxon>
        <taxon>Bacillati</taxon>
        <taxon>Bacillota</taxon>
        <taxon>Bacilli</taxon>
        <taxon>Lactobacillales</taxon>
        <taxon>Carnobacteriaceae</taxon>
        <taxon>Atopostipes</taxon>
    </lineage>
</organism>
<dbReference type="EMBL" id="FQUF01000005">
    <property type="protein sequence ID" value="SHE42945.1"/>
    <property type="molecule type" value="Genomic_DNA"/>
</dbReference>
<dbReference type="STRING" id="1121025.SAMN02745249_00413"/>
<dbReference type="InterPro" id="IPR001667">
    <property type="entry name" value="DDH_dom"/>
</dbReference>
<dbReference type="Pfam" id="PF01368">
    <property type="entry name" value="DHH"/>
    <property type="match status" value="1"/>
</dbReference>
<dbReference type="InterPro" id="IPR018779">
    <property type="entry name" value="RecJ_C"/>
</dbReference>
<sequence>MVTLSEKKWTNEQQVVEEKVKQLSKELDVSELFIKVCLQRGLTNSEEIKRFITLDENWFHDPFLLHDMNKGMERIATALENNEKITVYGDYDADGMTSTALLVETLDSLGANVSYYLPNRFVEGYGPNTEAFDKIIKEGTSLIITVDNGVAGHEAIEFAKKQEVDVIVTDHHELPEELPDAYAIIHPKHPEGNYPFTDLAGVGVALKVATALTGELPVEMLDLAAIGTVADLVSLTDENRAIVSFGLQMLENTQREGLLQLFNVMGKDPEEASEETIGFQIAPRLNAVGRLGDASPCVELLTTHEIEEARQLAEYVNEQNEERKKIVDEITVDVLNKLNQQEDAEVVVLADEHWHPGVLGIVASRVVEKTHKATLLFTIDSDTGIAKGSGRSIPSVNLYEALLEIEDLFTQFGGHHMAAGMSAEVDQLPYIYKGLAEYISQLETTDSYQEVDAYIPIKDLSIDSIKELDQLRPFGTDNSKPIIACTEVNVLEKRKVGAEGDHLKLLVGQENHQLDIISFQNGKVSDVLYEQQVISVAGYVEVNEWNGFSKPQMQMLDIQLPGPAIIDQRTSELTKDHFKQQAADYIFFNKNLYDKAQTLIPDSSRAILLETEEEALAYKAIQEMIIVDCPLSIRQFKETISGNIDFVVRCFFYKKNHYYLMGLPSREDFAKTYKYFAKHKNIDLQNEGHLLVQQLNMESAKVFLIVKVFLEAKFVIINNGILNIINSPEKKDLQKTKTFLETKQQIAAEELFLYSSFKEIILSISK</sequence>
<evidence type="ECO:0000259" key="8">
    <source>
        <dbReference type="Pfam" id="PF10141"/>
    </source>
</evidence>
<gene>
    <name evidence="10" type="ORF">SAMN02745249_00413</name>
</gene>
<evidence type="ECO:0000256" key="1">
    <source>
        <dbReference type="ARBA" id="ARBA00005915"/>
    </source>
</evidence>
<dbReference type="GO" id="GO:0003676">
    <property type="term" value="F:nucleic acid binding"/>
    <property type="evidence" value="ECO:0007669"/>
    <property type="project" value="InterPro"/>
</dbReference>